<protein>
    <submittedName>
        <fullName evidence="2">Uncharacterized protein</fullName>
    </submittedName>
</protein>
<feature type="region of interest" description="Disordered" evidence="1">
    <location>
        <begin position="76"/>
        <end position="104"/>
    </location>
</feature>
<evidence type="ECO:0000313" key="3">
    <source>
        <dbReference type="Proteomes" id="UP000811365"/>
    </source>
</evidence>
<comment type="caution">
    <text evidence="2">The sequence shown here is derived from an EMBL/GenBank/DDBJ whole genome shotgun (WGS) entry which is preliminary data.</text>
</comment>
<gene>
    <name evidence="2" type="ORF">KH315_06300</name>
</gene>
<dbReference type="EMBL" id="JAGZYH010000019">
    <property type="protein sequence ID" value="MBS6621761.1"/>
    <property type="molecule type" value="Genomic_DNA"/>
</dbReference>
<proteinExistence type="predicted"/>
<name>A0A9E1GK16_9FIRM</name>
<sequence>MKNACAISSLARQLGKVSEKLDSLAMGVQDVEQNAPDLTDVYQGLLLDEIEHVQILTLELTKAVVAAAEETNADEGGSVFAAGDLTAEKAGDGDGDNGQSEEKK</sequence>
<evidence type="ECO:0000313" key="2">
    <source>
        <dbReference type="EMBL" id="MBS6621761.1"/>
    </source>
</evidence>
<reference evidence="2" key="1">
    <citation type="submission" date="2021-02" db="EMBL/GenBank/DDBJ databases">
        <title>Infant gut strain persistence is associated with maternal origin, phylogeny, and functional potential including surface adhesion and iron acquisition.</title>
        <authorList>
            <person name="Lou Y.C."/>
        </authorList>
    </citation>
    <scope>NUCLEOTIDE SEQUENCE</scope>
    <source>
        <strain evidence="2">L2_039_000G1_dasL2_039_000G1_maxbin2.maxbin.077</strain>
    </source>
</reference>
<accession>A0A9E1GK16</accession>
<dbReference type="Proteomes" id="UP000811365">
    <property type="component" value="Unassembled WGS sequence"/>
</dbReference>
<organism evidence="2 3">
    <name type="scientific">Faecalibacterium prausnitzii</name>
    <dbReference type="NCBI Taxonomy" id="853"/>
    <lineage>
        <taxon>Bacteria</taxon>
        <taxon>Bacillati</taxon>
        <taxon>Bacillota</taxon>
        <taxon>Clostridia</taxon>
        <taxon>Eubacteriales</taxon>
        <taxon>Oscillospiraceae</taxon>
        <taxon>Faecalibacterium</taxon>
    </lineage>
</organism>
<dbReference type="AlphaFoldDB" id="A0A9E1GK16"/>
<evidence type="ECO:0000256" key="1">
    <source>
        <dbReference type="SAM" id="MobiDB-lite"/>
    </source>
</evidence>